<accession>A0AAF0E4R2</accession>
<protein>
    <submittedName>
        <fullName evidence="1">Uncharacterized protein</fullName>
    </submittedName>
</protein>
<evidence type="ECO:0000313" key="2">
    <source>
        <dbReference type="Proteomes" id="UP001220961"/>
    </source>
</evidence>
<evidence type="ECO:0000313" key="1">
    <source>
        <dbReference type="EMBL" id="WFD18146.1"/>
    </source>
</evidence>
<organism evidence="1 2">
    <name type="scientific">Malassezia caprae</name>
    <dbReference type="NCBI Taxonomy" id="1381934"/>
    <lineage>
        <taxon>Eukaryota</taxon>
        <taxon>Fungi</taxon>
        <taxon>Dikarya</taxon>
        <taxon>Basidiomycota</taxon>
        <taxon>Ustilaginomycotina</taxon>
        <taxon>Malasseziomycetes</taxon>
        <taxon>Malasseziales</taxon>
        <taxon>Malasseziaceae</taxon>
        <taxon>Malassezia</taxon>
    </lineage>
</organism>
<gene>
    <name evidence="1" type="ORF">MCAP1_000356</name>
</gene>
<sequence>MRTVTARPRWQAVPRLLRALHTPSEKPSWDLRGDTDDKNAAPTLEALDFLRPTAHRHKRMDSPSALWARTFNRINDSFTRPQLYQLARDAKLEDVRASMPKAQLVKAFMEQRFELSDPNAPIQTVSTFLPLAISDVFLLSCESRPFFDILRRAQANATMDKRDLQTGVTISGLPRAIEQVRAWLDTFQQSIQTMRVPLDASDEFLLWISYHTQCHARKDGEEVRLRYLNQEQADHARMLLEEQSHTRVNEAHHSWLLSPEEAGESPFLSSLPFSPGTAVEPLTCYTLQKGTWSRLVASDTDAPLHMVPVSQTTAEFPVHLPETSDKTSCIPASLVDGEWTQNTHTSFGHLLWDQVPADLGTIPSVESPGLFLAAAPPSCMDHSPTMIDWTELEYDEQELERFYYRVALDQGAVDLVLTLGAQGAPTWQSATWMCHAETHVLCPTLPVDMRVTLSKEAPLRLSALEGTLLASYLEQVSLSRAAEGGTCGLEVLEQVESSPKPSMPLHLQLSSPEGTVSLHLWRTEQMTQRSSTYYHPEHTDQLTLHRQTRRCNSMHSFCTTVNMSMPTWPGVETVQALLQSPYPALGRQR</sequence>
<name>A0AAF0E4R2_9BASI</name>
<dbReference type="EMBL" id="CP119908">
    <property type="protein sequence ID" value="WFD18146.1"/>
    <property type="molecule type" value="Genomic_DNA"/>
</dbReference>
<reference evidence="1" key="1">
    <citation type="submission" date="2023-03" db="EMBL/GenBank/DDBJ databases">
        <title>Mating type loci evolution in Malassezia.</title>
        <authorList>
            <person name="Coelho M.A."/>
        </authorList>
    </citation>
    <scope>NUCLEOTIDE SEQUENCE</scope>
    <source>
        <strain evidence="1">CBS 10434</strain>
    </source>
</reference>
<dbReference type="Proteomes" id="UP001220961">
    <property type="component" value="Chromosome 1"/>
</dbReference>
<keyword evidence="2" id="KW-1185">Reference proteome</keyword>
<dbReference type="AlphaFoldDB" id="A0AAF0E4R2"/>
<proteinExistence type="predicted"/>